<evidence type="ECO:0000256" key="2">
    <source>
        <dbReference type="RuleBase" id="RU000411"/>
    </source>
</evidence>
<evidence type="ECO:0000259" key="3">
    <source>
        <dbReference type="SMART" id="SM00093"/>
    </source>
</evidence>
<dbReference type="SMART" id="SM00093">
    <property type="entry name" value="SERPIN"/>
    <property type="match status" value="1"/>
</dbReference>
<dbReference type="InterPro" id="IPR036186">
    <property type="entry name" value="Serpin_sf"/>
</dbReference>
<evidence type="ECO:0000256" key="1">
    <source>
        <dbReference type="ARBA" id="ARBA00009500"/>
    </source>
</evidence>
<sequence>MFQPLVDRINRFGFALQSLALQPDKPCGMCALNIYQCLMMLATGTTGHVLAGFQRALGFQDGHLDVSSQNSSSLDKYCQSSLGVELISVCSLWYQEDFLIRQSWRENLKQVFDATVQPIQLTAINAFIEKGTKGKFKDLVSANDVGGCLLMLITCLYFKAEWADPFSIHATVAKTPFYPLTDKPETCHMMHKTARLQYIEDPKVQVCILPYKSVDSNSTGPCWKAAIILPKDRGYAAIGDILSTFSKDSSSLHNILNCTNAGRPIPKVNLRLPRFTLKLHLDLQDALSTLGLGPAFSPSRGFAPISDTSPLMISRITQDLLIEVNEGGTEMAAVTIVALRNRMRVEPIIQMDCNRPFIFAVFDDVTKLVLCSVLVNSVEKS</sequence>
<dbReference type="Proteomes" id="UP000054321">
    <property type="component" value="Unassembled WGS sequence"/>
</dbReference>
<gene>
    <name evidence="4" type="ORF">OIDMADRAFT_180223</name>
</gene>
<dbReference type="SUPFAM" id="SSF56574">
    <property type="entry name" value="Serpins"/>
    <property type="match status" value="1"/>
</dbReference>
<reference evidence="5" key="2">
    <citation type="submission" date="2015-01" db="EMBL/GenBank/DDBJ databases">
        <title>Evolutionary Origins and Diversification of the Mycorrhizal Mutualists.</title>
        <authorList>
            <consortium name="DOE Joint Genome Institute"/>
            <consortium name="Mycorrhizal Genomics Consortium"/>
            <person name="Kohler A."/>
            <person name="Kuo A."/>
            <person name="Nagy L.G."/>
            <person name="Floudas D."/>
            <person name="Copeland A."/>
            <person name="Barry K.W."/>
            <person name="Cichocki N."/>
            <person name="Veneault-Fourrey C."/>
            <person name="LaButti K."/>
            <person name="Lindquist E.A."/>
            <person name="Lipzen A."/>
            <person name="Lundell T."/>
            <person name="Morin E."/>
            <person name="Murat C."/>
            <person name="Riley R."/>
            <person name="Ohm R."/>
            <person name="Sun H."/>
            <person name="Tunlid A."/>
            <person name="Henrissat B."/>
            <person name="Grigoriev I.V."/>
            <person name="Hibbett D.S."/>
            <person name="Martin F."/>
        </authorList>
    </citation>
    <scope>NUCLEOTIDE SEQUENCE [LARGE SCALE GENOMIC DNA]</scope>
    <source>
        <strain evidence="5">Zn</strain>
    </source>
</reference>
<dbReference type="PANTHER" id="PTHR11461">
    <property type="entry name" value="SERINE PROTEASE INHIBITOR, SERPIN"/>
    <property type="match status" value="1"/>
</dbReference>
<proteinExistence type="inferred from homology"/>
<evidence type="ECO:0000313" key="5">
    <source>
        <dbReference type="Proteomes" id="UP000054321"/>
    </source>
</evidence>
<comment type="similarity">
    <text evidence="1 2">Belongs to the serpin family.</text>
</comment>
<reference evidence="4 5" key="1">
    <citation type="submission" date="2014-04" db="EMBL/GenBank/DDBJ databases">
        <authorList>
            <consortium name="DOE Joint Genome Institute"/>
            <person name="Kuo A."/>
            <person name="Martino E."/>
            <person name="Perotto S."/>
            <person name="Kohler A."/>
            <person name="Nagy L.G."/>
            <person name="Floudas D."/>
            <person name="Copeland A."/>
            <person name="Barry K.W."/>
            <person name="Cichocki N."/>
            <person name="Veneault-Fourrey C."/>
            <person name="LaButti K."/>
            <person name="Lindquist E.A."/>
            <person name="Lipzen A."/>
            <person name="Lundell T."/>
            <person name="Morin E."/>
            <person name="Murat C."/>
            <person name="Sun H."/>
            <person name="Tunlid A."/>
            <person name="Henrissat B."/>
            <person name="Grigoriev I.V."/>
            <person name="Hibbett D.S."/>
            <person name="Martin F."/>
            <person name="Nordberg H.P."/>
            <person name="Cantor M.N."/>
            <person name="Hua S.X."/>
        </authorList>
    </citation>
    <scope>NUCLEOTIDE SEQUENCE [LARGE SCALE GENOMIC DNA]</scope>
    <source>
        <strain evidence="4 5">Zn</strain>
    </source>
</reference>
<dbReference type="PANTHER" id="PTHR11461:SF211">
    <property type="entry name" value="GH10112P-RELATED"/>
    <property type="match status" value="1"/>
</dbReference>
<dbReference type="Gene3D" id="3.30.497.10">
    <property type="entry name" value="Antithrombin, subunit I, domain 2"/>
    <property type="match status" value="1"/>
</dbReference>
<dbReference type="HOGENOM" id="CLU_023330_0_3_1"/>
<evidence type="ECO:0000313" key="4">
    <source>
        <dbReference type="EMBL" id="KIN01406.1"/>
    </source>
</evidence>
<protein>
    <recommendedName>
        <fullName evidence="3">Serpin domain-containing protein</fullName>
    </recommendedName>
</protein>
<dbReference type="InterPro" id="IPR000215">
    <property type="entry name" value="Serpin_fam"/>
</dbReference>
<dbReference type="InterPro" id="IPR023796">
    <property type="entry name" value="Serpin_dom"/>
</dbReference>
<feature type="domain" description="Serpin" evidence="3">
    <location>
        <begin position="14"/>
        <end position="377"/>
    </location>
</feature>
<dbReference type="GO" id="GO:0004867">
    <property type="term" value="F:serine-type endopeptidase inhibitor activity"/>
    <property type="evidence" value="ECO:0007669"/>
    <property type="project" value="InterPro"/>
</dbReference>
<dbReference type="OrthoDB" id="661148at2759"/>
<dbReference type="InterPro" id="IPR042178">
    <property type="entry name" value="Serpin_sf_1"/>
</dbReference>
<dbReference type="Gene3D" id="2.30.39.10">
    <property type="entry name" value="Alpha-1-antitrypsin, domain 1"/>
    <property type="match status" value="1"/>
</dbReference>
<accession>A0A0C3GZK7</accession>
<organism evidence="4 5">
    <name type="scientific">Oidiodendron maius (strain Zn)</name>
    <dbReference type="NCBI Taxonomy" id="913774"/>
    <lineage>
        <taxon>Eukaryota</taxon>
        <taxon>Fungi</taxon>
        <taxon>Dikarya</taxon>
        <taxon>Ascomycota</taxon>
        <taxon>Pezizomycotina</taxon>
        <taxon>Leotiomycetes</taxon>
        <taxon>Leotiomycetes incertae sedis</taxon>
        <taxon>Myxotrichaceae</taxon>
        <taxon>Oidiodendron</taxon>
    </lineage>
</organism>
<name>A0A0C3GZK7_OIDMZ</name>
<dbReference type="STRING" id="913774.A0A0C3GZK7"/>
<dbReference type="AlphaFoldDB" id="A0A0C3GZK7"/>
<keyword evidence="5" id="KW-1185">Reference proteome</keyword>
<dbReference type="EMBL" id="KN832876">
    <property type="protein sequence ID" value="KIN01406.1"/>
    <property type="molecule type" value="Genomic_DNA"/>
</dbReference>
<dbReference type="InterPro" id="IPR042185">
    <property type="entry name" value="Serpin_sf_2"/>
</dbReference>
<dbReference type="Pfam" id="PF00079">
    <property type="entry name" value="Serpin"/>
    <property type="match status" value="1"/>
</dbReference>
<dbReference type="InParanoid" id="A0A0C3GZK7"/>